<evidence type="ECO:0000256" key="6">
    <source>
        <dbReference type="ARBA" id="ARBA00023136"/>
    </source>
</evidence>
<evidence type="ECO:0000256" key="3">
    <source>
        <dbReference type="ARBA" id="ARBA00022475"/>
    </source>
</evidence>
<evidence type="ECO:0000256" key="7">
    <source>
        <dbReference type="HAMAP-Rule" id="MF_00143"/>
    </source>
</evidence>
<name>A0A916RF87_9HYPH</name>
<comment type="similarity">
    <text evidence="2 7">Belongs to the UPF0114 family.</text>
</comment>
<feature type="transmembrane region" description="Helical" evidence="7">
    <location>
        <begin position="138"/>
        <end position="158"/>
    </location>
</feature>
<comment type="caution">
    <text evidence="8">The sequence shown here is derived from an EMBL/GenBank/DDBJ whole genome shotgun (WGS) entry which is preliminary data.</text>
</comment>
<keyword evidence="6 7" id="KW-0472">Membrane</keyword>
<evidence type="ECO:0000313" key="9">
    <source>
        <dbReference type="Proteomes" id="UP000636264"/>
    </source>
</evidence>
<reference evidence="8" key="2">
    <citation type="submission" date="2020-09" db="EMBL/GenBank/DDBJ databases">
        <authorList>
            <person name="Sun Q."/>
            <person name="Zhou Y."/>
        </authorList>
    </citation>
    <scope>NUCLEOTIDE SEQUENCE</scope>
    <source>
        <strain evidence="8">CGMCC 1.15320</strain>
    </source>
</reference>
<dbReference type="PANTHER" id="PTHR38596:SF1">
    <property type="entry name" value="UPF0114 PROTEIN YQHA"/>
    <property type="match status" value="1"/>
</dbReference>
<dbReference type="Pfam" id="PF03350">
    <property type="entry name" value="UPF0114"/>
    <property type="match status" value="1"/>
</dbReference>
<evidence type="ECO:0000256" key="1">
    <source>
        <dbReference type="ARBA" id="ARBA00004651"/>
    </source>
</evidence>
<evidence type="ECO:0000256" key="2">
    <source>
        <dbReference type="ARBA" id="ARBA00005774"/>
    </source>
</evidence>
<dbReference type="Proteomes" id="UP000636264">
    <property type="component" value="Unassembled WGS sequence"/>
</dbReference>
<dbReference type="HAMAP" id="MF_00143">
    <property type="entry name" value="UPF0114"/>
    <property type="match status" value="1"/>
</dbReference>
<organism evidence="8 9">
    <name type="scientific">Nitratireductor aestuarii</name>
    <dbReference type="NCBI Taxonomy" id="1735103"/>
    <lineage>
        <taxon>Bacteria</taxon>
        <taxon>Pseudomonadati</taxon>
        <taxon>Pseudomonadota</taxon>
        <taxon>Alphaproteobacteria</taxon>
        <taxon>Hyphomicrobiales</taxon>
        <taxon>Phyllobacteriaceae</taxon>
        <taxon>Nitratireductor</taxon>
    </lineage>
</organism>
<evidence type="ECO:0000256" key="5">
    <source>
        <dbReference type="ARBA" id="ARBA00022989"/>
    </source>
</evidence>
<dbReference type="NCBIfam" id="TIGR00645">
    <property type="entry name" value="HI0507"/>
    <property type="match status" value="1"/>
</dbReference>
<sequence>MKALELLIERIILSARWILVVFYIGLAIALGIYGLSFLFKLAKVAMHFSEYDDAGMILAMLGLIDAALVASLIVMVMISGYENFVSRFDGAQGDEISWLGKLDSGSLKIKVASSIVAISSIHLLQIFLNFQTFTGEQLMWATLMHLAFVLSALMLGFLEKVMKVKH</sequence>
<proteinExistence type="inferred from homology"/>
<comment type="subcellular location">
    <subcellularLocation>
        <location evidence="1 7">Cell membrane</location>
        <topology evidence="1 7">Multi-pass membrane protein</topology>
    </subcellularLocation>
</comment>
<keyword evidence="5 7" id="KW-1133">Transmembrane helix</keyword>
<dbReference type="RefSeq" id="WP_188719285.1">
    <property type="nucleotide sequence ID" value="NZ_BMIF01000001.1"/>
</dbReference>
<dbReference type="InterPro" id="IPR005134">
    <property type="entry name" value="UPF0114"/>
</dbReference>
<protein>
    <recommendedName>
        <fullName evidence="7">UPF0114 protein GCM10011385_04340</fullName>
    </recommendedName>
</protein>
<dbReference type="PANTHER" id="PTHR38596">
    <property type="entry name" value="UPF0114 PROTEIN YQHA"/>
    <property type="match status" value="1"/>
</dbReference>
<evidence type="ECO:0000313" key="8">
    <source>
        <dbReference type="EMBL" id="GGA53936.1"/>
    </source>
</evidence>
<keyword evidence="9" id="KW-1185">Reference proteome</keyword>
<accession>A0A916RF87</accession>
<feature type="transmembrane region" description="Helical" evidence="7">
    <location>
        <begin position="55"/>
        <end position="78"/>
    </location>
</feature>
<dbReference type="EMBL" id="BMIF01000001">
    <property type="protein sequence ID" value="GGA53936.1"/>
    <property type="molecule type" value="Genomic_DNA"/>
</dbReference>
<feature type="transmembrane region" description="Helical" evidence="7">
    <location>
        <begin position="111"/>
        <end position="132"/>
    </location>
</feature>
<keyword evidence="4 7" id="KW-0812">Transmembrane</keyword>
<dbReference type="GO" id="GO:0005886">
    <property type="term" value="C:plasma membrane"/>
    <property type="evidence" value="ECO:0007669"/>
    <property type="project" value="UniProtKB-SubCell"/>
</dbReference>
<reference evidence="8" key="1">
    <citation type="journal article" date="2014" name="Int. J. Syst. Evol. Microbiol.">
        <title>Complete genome sequence of Corynebacterium casei LMG S-19264T (=DSM 44701T), isolated from a smear-ripened cheese.</title>
        <authorList>
            <consortium name="US DOE Joint Genome Institute (JGI-PGF)"/>
            <person name="Walter F."/>
            <person name="Albersmeier A."/>
            <person name="Kalinowski J."/>
            <person name="Ruckert C."/>
        </authorList>
    </citation>
    <scope>NUCLEOTIDE SEQUENCE</scope>
    <source>
        <strain evidence="8">CGMCC 1.15320</strain>
    </source>
</reference>
<feature type="transmembrane region" description="Helical" evidence="7">
    <location>
        <begin position="12"/>
        <end position="35"/>
    </location>
</feature>
<gene>
    <name evidence="8" type="ORF">GCM10011385_04340</name>
</gene>
<keyword evidence="3 7" id="KW-1003">Cell membrane</keyword>
<dbReference type="AlphaFoldDB" id="A0A916RF87"/>
<evidence type="ECO:0000256" key="4">
    <source>
        <dbReference type="ARBA" id="ARBA00022692"/>
    </source>
</evidence>
<dbReference type="InterPro" id="IPR020761">
    <property type="entry name" value="UPF0114_bac"/>
</dbReference>